<dbReference type="EMBL" id="BMTX01000030">
    <property type="protein sequence ID" value="GGS73629.1"/>
    <property type="molecule type" value="Genomic_DNA"/>
</dbReference>
<gene>
    <name evidence="2" type="ORF">GCM10010285_60540</name>
</gene>
<proteinExistence type="predicted"/>
<name>A0ABQ2TL68_STREZ</name>
<dbReference type="SUPFAM" id="SSF103007">
    <property type="entry name" value="Hypothetical protein TT1725"/>
    <property type="match status" value="1"/>
</dbReference>
<dbReference type="Gene3D" id="3.30.70.1120">
    <property type="entry name" value="TT1725-like"/>
    <property type="match status" value="1"/>
</dbReference>
<keyword evidence="3" id="KW-1185">Reference proteome</keyword>
<evidence type="ECO:0000256" key="1">
    <source>
        <dbReference type="SAM" id="MobiDB-lite"/>
    </source>
</evidence>
<reference evidence="3" key="1">
    <citation type="journal article" date="2019" name="Int. J. Syst. Evol. Microbiol.">
        <title>The Global Catalogue of Microorganisms (GCM) 10K type strain sequencing project: providing services to taxonomists for standard genome sequencing and annotation.</title>
        <authorList>
            <consortium name="The Broad Institute Genomics Platform"/>
            <consortium name="The Broad Institute Genome Sequencing Center for Infectious Disease"/>
            <person name="Wu L."/>
            <person name="Ma J."/>
        </authorList>
    </citation>
    <scope>NUCLEOTIDE SEQUENCE [LARGE SCALE GENOMIC DNA]</scope>
    <source>
        <strain evidence="3">JCM 4416</strain>
    </source>
</reference>
<evidence type="ECO:0000313" key="2">
    <source>
        <dbReference type="EMBL" id="GGS73629.1"/>
    </source>
</evidence>
<accession>A0ABQ2TL68</accession>
<comment type="caution">
    <text evidence="2">The sequence shown here is derived from an EMBL/GenBank/DDBJ whole genome shotgun (WGS) entry which is preliminary data.</text>
</comment>
<dbReference type="Proteomes" id="UP000597853">
    <property type="component" value="Unassembled WGS sequence"/>
</dbReference>
<dbReference type="InterPro" id="IPR007546">
    <property type="entry name" value="DUF503"/>
</dbReference>
<sequence length="135" mass="15289">MRVRFRYRRRCGALPRDTGSVRAGEVPDPEPAGHPDTHMYVGTLSFDLLLGDVHSLKEKRSVVRPIVAELQRKYAVSVAETGNQNLHRRAEIGLAVVSGEWDHLTDVLDRCERLVAARPEVDLLSVRRRLHSDED</sequence>
<dbReference type="PANTHER" id="PTHR36441">
    <property type="entry name" value="HYPOTHETICAL CYTOSOLIC PROTEIN"/>
    <property type="match status" value="1"/>
</dbReference>
<organism evidence="2 3">
    <name type="scientific">Streptomyces pseudogriseolus</name>
    <name type="common">Streptomyces gancidicus</name>
    <name type="synonym">Streptomyces rubiginosus</name>
    <dbReference type="NCBI Taxonomy" id="36817"/>
    <lineage>
        <taxon>Bacteria</taxon>
        <taxon>Bacillati</taxon>
        <taxon>Actinomycetota</taxon>
        <taxon>Actinomycetes</taxon>
        <taxon>Kitasatosporales</taxon>
        <taxon>Streptomycetaceae</taxon>
        <taxon>Streptomyces</taxon>
        <taxon>Streptomyces pseudogriseolus group</taxon>
    </lineage>
</organism>
<protein>
    <recommendedName>
        <fullName evidence="4">DUF503 domain-containing protein</fullName>
    </recommendedName>
</protein>
<evidence type="ECO:0000313" key="3">
    <source>
        <dbReference type="Proteomes" id="UP000597853"/>
    </source>
</evidence>
<evidence type="ECO:0008006" key="4">
    <source>
        <dbReference type="Google" id="ProtNLM"/>
    </source>
</evidence>
<dbReference type="InterPro" id="IPR036746">
    <property type="entry name" value="TT1725-like_sf"/>
</dbReference>
<dbReference type="PANTHER" id="PTHR36441:SF1">
    <property type="entry name" value="DUF503 DOMAIN-CONTAINING PROTEIN"/>
    <property type="match status" value="1"/>
</dbReference>
<feature type="region of interest" description="Disordered" evidence="1">
    <location>
        <begin position="16"/>
        <end position="35"/>
    </location>
</feature>
<dbReference type="Pfam" id="PF04456">
    <property type="entry name" value="DUF503"/>
    <property type="match status" value="1"/>
</dbReference>